<evidence type="ECO:0000313" key="3">
    <source>
        <dbReference type="Proteomes" id="UP001176940"/>
    </source>
</evidence>
<proteinExistence type="predicted"/>
<comment type="caution">
    <text evidence="2">The sequence shown here is derived from an EMBL/GenBank/DDBJ whole genome shotgun (WGS) entry which is preliminary data.</text>
</comment>
<name>A0ABN9KU40_9NEOB</name>
<organism evidence="2 3">
    <name type="scientific">Ranitomeya imitator</name>
    <name type="common">mimic poison frog</name>
    <dbReference type="NCBI Taxonomy" id="111125"/>
    <lineage>
        <taxon>Eukaryota</taxon>
        <taxon>Metazoa</taxon>
        <taxon>Chordata</taxon>
        <taxon>Craniata</taxon>
        <taxon>Vertebrata</taxon>
        <taxon>Euteleostomi</taxon>
        <taxon>Amphibia</taxon>
        <taxon>Batrachia</taxon>
        <taxon>Anura</taxon>
        <taxon>Neobatrachia</taxon>
        <taxon>Hyloidea</taxon>
        <taxon>Dendrobatidae</taxon>
        <taxon>Dendrobatinae</taxon>
        <taxon>Ranitomeya</taxon>
    </lineage>
</organism>
<feature type="region of interest" description="Disordered" evidence="1">
    <location>
        <begin position="155"/>
        <end position="228"/>
    </location>
</feature>
<feature type="compositionally biased region" description="Polar residues" evidence="1">
    <location>
        <begin position="198"/>
        <end position="207"/>
    </location>
</feature>
<gene>
    <name evidence="2" type="ORF">RIMI_LOCUS857943</name>
</gene>
<feature type="compositionally biased region" description="Low complexity" evidence="1">
    <location>
        <begin position="170"/>
        <end position="182"/>
    </location>
</feature>
<keyword evidence="3" id="KW-1185">Reference proteome</keyword>
<accession>A0ABN9KU40</accession>
<sequence>MSDLKKRSGSRGTVTWGKDSIAPPARRSQRNSASLNKPADTPVAAPVMKRSITAKKILPRKTLVLWTDEMRMTLDGPDRWARGWISKGQRAPLRLRPQQGGGGGLVWAGIKDELVGPFRFEDGVKLNSQTYCQFLEDNFFKQWYRKKSAALVSAESQPNATSTGEQPRPSSGSARSSAVQAAPQSTPKTFRKRAARTNHVTTPSDLSVTAEDTAAPRVQRGTDVKCCSRSKEKRTGFSTHWEGEYST</sequence>
<feature type="region of interest" description="Disordered" evidence="1">
    <location>
        <begin position="1"/>
        <end position="42"/>
    </location>
</feature>
<evidence type="ECO:0000313" key="2">
    <source>
        <dbReference type="EMBL" id="CAJ0918717.1"/>
    </source>
</evidence>
<dbReference type="Proteomes" id="UP001176940">
    <property type="component" value="Unassembled WGS sequence"/>
</dbReference>
<dbReference type="EMBL" id="CAUEEQ010001080">
    <property type="protein sequence ID" value="CAJ0918717.1"/>
    <property type="molecule type" value="Genomic_DNA"/>
</dbReference>
<dbReference type="InterPro" id="IPR036397">
    <property type="entry name" value="RNaseH_sf"/>
</dbReference>
<evidence type="ECO:0000256" key="1">
    <source>
        <dbReference type="SAM" id="MobiDB-lite"/>
    </source>
</evidence>
<feature type="compositionally biased region" description="Polar residues" evidence="1">
    <location>
        <begin position="155"/>
        <end position="169"/>
    </location>
</feature>
<reference evidence="2" key="1">
    <citation type="submission" date="2023-07" db="EMBL/GenBank/DDBJ databases">
        <authorList>
            <person name="Stuckert A."/>
        </authorList>
    </citation>
    <scope>NUCLEOTIDE SEQUENCE</scope>
</reference>
<dbReference type="Gene3D" id="3.30.420.10">
    <property type="entry name" value="Ribonuclease H-like superfamily/Ribonuclease H"/>
    <property type="match status" value="1"/>
</dbReference>
<protein>
    <submittedName>
        <fullName evidence="2">Uncharacterized protein</fullName>
    </submittedName>
</protein>